<dbReference type="EMBL" id="CP081150">
    <property type="protein sequence ID" value="QZA77483.1"/>
    <property type="molecule type" value="Genomic_DNA"/>
</dbReference>
<proteinExistence type="predicted"/>
<accession>A0ABX8Z8R1</accession>
<protein>
    <submittedName>
        <fullName evidence="1">Uncharacterized protein</fullName>
    </submittedName>
</protein>
<name>A0ABX8Z8R1_9NEIS</name>
<keyword evidence="2" id="KW-1185">Reference proteome</keyword>
<evidence type="ECO:0000313" key="2">
    <source>
        <dbReference type="Proteomes" id="UP000825679"/>
    </source>
</evidence>
<gene>
    <name evidence="1" type="ORF">K4H28_14545</name>
</gene>
<reference evidence="1 2" key="1">
    <citation type="submission" date="2021-08" db="EMBL/GenBank/DDBJ databases">
        <title>complete genome sequencing of Deefgea sp. D25.</title>
        <authorList>
            <person name="Bae J.-W."/>
            <person name="Gim D.-H."/>
        </authorList>
    </citation>
    <scope>NUCLEOTIDE SEQUENCE [LARGE SCALE GENOMIC DNA]</scope>
    <source>
        <strain evidence="1 2">D25</strain>
    </source>
</reference>
<dbReference type="RefSeq" id="WP_221005864.1">
    <property type="nucleotide sequence ID" value="NZ_CP081150.1"/>
</dbReference>
<dbReference type="Proteomes" id="UP000825679">
    <property type="component" value="Chromosome"/>
</dbReference>
<sequence>MIESPNLSFYALRQLGQGQYRIIWYGNIIDGLRGTLITVVFAPYIQSAGSSEMKCDFTNRIPIRLPVAFLRRFRIGDIWENQQWTGQVDTQTQETFNLQVTSDSICVLPIGAPLEKNSNHPQYLLPFDLFEGHREHTQTHCLRFDLDDGAILVVPCMELIRFYFGSSGSFLKRIFSGAFALDQLFQNAKLNKRTGTANIALAADLSGVAAATVARIAFCKQAKNAARWIVNSHVASLVNKQSYYPKTSFPFFGSTDLTTRGRWLVTDTSRVFLVEQLTSCTHPFPFQSLYYTSSKSLSIPNDPLKRDNTANDDPADHNAQKIELSDSQVSNLLAYLGLTEAYEGRPSFPDLVNKHILRTNKQQQGTKAPGCSNIQELGAGPSTSTVDLRGAELVSDLSDVISALPETPRIVTQAIKAYQVIEKLHLTWQPFPGQDESTAKLIRGDTLFKTDIVPKLQKIWAGILKVNINGIIASALILMRDHITEDADDHIIAVRLAANYIDTEIEEFCLAYANRTQSSNFNDRIVCMIESAGATSILDVLHRLIWINGPLFGQRPLRKGETDLLRKIVKRSKEPY</sequence>
<evidence type="ECO:0000313" key="1">
    <source>
        <dbReference type="EMBL" id="QZA77483.1"/>
    </source>
</evidence>
<organism evidence="1 2">
    <name type="scientific">Deefgea tanakiae</name>
    <dbReference type="NCBI Taxonomy" id="2865840"/>
    <lineage>
        <taxon>Bacteria</taxon>
        <taxon>Pseudomonadati</taxon>
        <taxon>Pseudomonadota</taxon>
        <taxon>Betaproteobacteria</taxon>
        <taxon>Neisseriales</taxon>
        <taxon>Chitinibacteraceae</taxon>
        <taxon>Deefgea</taxon>
    </lineage>
</organism>